<dbReference type="STRING" id="364032.SAMN05443662_1546"/>
<keyword evidence="7" id="KW-0378">Hydrolase</keyword>
<sequence>MKRLAFLLLFMLALQPAWAKIYKTQLENGLTVLVKPDHRAPVVAHMVWYRVGSNYEPNGITGISHMLEHMMFKGTETLGPGEFSRRVSRMGGRENAFTSRDYTAYFQIVGKQHLNDVMALEADRMRHLKLDDKEFQKERQVVMEERRWRVEDQPPAKLFELFNAAAFVNSPPHHPVIGWMTDIEHYTIDDLRQWYQRWYAPNNAILVVVGDVTPEQVVSLAKKHYGPLKPETIVPPKPQKEIGQSGVRTMEMKGPVKVPQLLMGFHVPSLVTAKDKKEAWALELAAAILDGDSSSRLSTELVRGKQLAAAAGAGYNSISKWDPLFVLEGTPADGVSIEKLKQALLEQVERLKTTPVSEKELARVLAQVEASRVYSKDSVMGQAMVMGILSAVGLPPDLDEKWADKLRAITPADIQAVAKKYFTQDNLTVGILYPNGEAPKKAAMPAAMGGHLR</sequence>
<dbReference type="PROSITE" id="PS00143">
    <property type="entry name" value="INSULINASE"/>
    <property type="match status" value="1"/>
</dbReference>
<dbReference type="Proteomes" id="UP000198461">
    <property type="component" value="Unassembled WGS sequence"/>
</dbReference>
<dbReference type="GO" id="GO:0046872">
    <property type="term" value="F:metal ion binding"/>
    <property type="evidence" value="ECO:0007669"/>
    <property type="project" value="InterPro"/>
</dbReference>
<protein>
    <submittedName>
        <fullName evidence="7">Zinc protease</fullName>
    </submittedName>
</protein>
<dbReference type="AlphaFoldDB" id="A0A1N6GXH3"/>
<dbReference type="GO" id="GO:0006508">
    <property type="term" value="P:proteolysis"/>
    <property type="evidence" value="ECO:0007669"/>
    <property type="project" value="UniProtKB-KW"/>
</dbReference>
<feature type="domain" description="Peptidase M16 C-terminal" evidence="6">
    <location>
        <begin position="187"/>
        <end position="367"/>
    </location>
</feature>
<dbReference type="InterPro" id="IPR001431">
    <property type="entry name" value="Pept_M16_Zn_BS"/>
</dbReference>
<evidence type="ECO:0000313" key="8">
    <source>
        <dbReference type="Proteomes" id="UP000198461"/>
    </source>
</evidence>
<name>A0A1N6GXH3_9GAMM</name>
<evidence type="ECO:0000259" key="5">
    <source>
        <dbReference type="Pfam" id="PF00675"/>
    </source>
</evidence>
<evidence type="ECO:0000259" key="6">
    <source>
        <dbReference type="Pfam" id="PF05193"/>
    </source>
</evidence>
<dbReference type="InterPro" id="IPR050361">
    <property type="entry name" value="MPP/UQCRC_Complex"/>
</dbReference>
<dbReference type="InterPro" id="IPR011249">
    <property type="entry name" value="Metalloenz_LuxS/M16"/>
</dbReference>
<comment type="similarity">
    <text evidence="2 3">Belongs to the peptidase M16 family.</text>
</comment>
<dbReference type="InterPro" id="IPR007863">
    <property type="entry name" value="Peptidase_M16_C"/>
</dbReference>
<organism evidence="7 8">
    <name type="scientific">Sulfurivirga caldicuralii</name>
    <dbReference type="NCBI Taxonomy" id="364032"/>
    <lineage>
        <taxon>Bacteria</taxon>
        <taxon>Pseudomonadati</taxon>
        <taxon>Pseudomonadota</taxon>
        <taxon>Gammaproteobacteria</taxon>
        <taxon>Thiotrichales</taxon>
        <taxon>Piscirickettsiaceae</taxon>
        <taxon>Sulfurivirga</taxon>
    </lineage>
</organism>
<dbReference type="Gene3D" id="3.30.830.10">
    <property type="entry name" value="Metalloenzyme, LuxS/M16 peptidase-like"/>
    <property type="match status" value="2"/>
</dbReference>
<feature type="domain" description="Peptidase M16 N-terminal" evidence="5">
    <location>
        <begin position="32"/>
        <end position="175"/>
    </location>
</feature>
<evidence type="ECO:0000256" key="4">
    <source>
        <dbReference type="SAM" id="SignalP"/>
    </source>
</evidence>
<dbReference type="InterPro" id="IPR011765">
    <property type="entry name" value="Pept_M16_N"/>
</dbReference>
<evidence type="ECO:0000256" key="3">
    <source>
        <dbReference type="RuleBase" id="RU004447"/>
    </source>
</evidence>
<comment type="cofactor">
    <cofactor evidence="1">
        <name>Zn(2+)</name>
        <dbReference type="ChEBI" id="CHEBI:29105"/>
    </cofactor>
</comment>
<keyword evidence="8" id="KW-1185">Reference proteome</keyword>
<dbReference type="PANTHER" id="PTHR11851:SF49">
    <property type="entry name" value="MITOCHONDRIAL-PROCESSING PEPTIDASE SUBUNIT ALPHA"/>
    <property type="match status" value="1"/>
</dbReference>
<dbReference type="Pfam" id="PF00675">
    <property type="entry name" value="Peptidase_M16"/>
    <property type="match status" value="1"/>
</dbReference>
<proteinExistence type="inferred from homology"/>
<dbReference type="RefSeq" id="WP_234947399.1">
    <property type="nucleotide sequence ID" value="NZ_FSRE01000003.1"/>
</dbReference>
<feature type="signal peptide" evidence="4">
    <location>
        <begin position="1"/>
        <end position="19"/>
    </location>
</feature>
<dbReference type="Pfam" id="PF05193">
    <property type="entry name" value="Peptidase_M16_C"/>
    <property type="match status" value="1"/>
</dbReference>
<keyword evidence="7" id="KW-0645">Protease</keyword>
<gene>
    <name evidence="7" type="ORF">SAMN05443662_1546</name>
</gene>
<feature type="chain" id="PRO_5009936289" evidence="4">
    <location>
        <begin position="20"/>
        <end position="453"/>
    </location>
</feature>
<evidence type="ECO:0000256" key="1">
    <source>
        <dbReference type="ARBA" id="ARBA00001947"/>
    </source>
</evidence>
<dbReference type="EMBL" id="FSRE01000003">
    <property type="protein sequence ID" value="SIO12196.1"/>
    <property type="molecule type" value="Genomic_DNA"/>
</dbReference>
<dbReference type="PANTHER" id="PTHR11851">
    <property type="entry name" value="METALLOPROTEASE"/>
    <property type="match status" value="1"/>
</dbReference>
<dbReference type="GO" id="GO:0004222">
    <property type="term" value="F:metalloendopeptidase activity"/>
    <property type="evidence" value="ECO:0007669"/>
    <property type="project" value="InterPro"/>
</dbReference>
<reference evidence="7 8" key="1">
    <citation type="submission" date="2016-11" db="EMBL/GenBank/DDBJ databases">
        <authorList>
            <person name="Jaros S."/>
            <person name="Januszkiewicz K."/>
            <person name="Wedrychowicz H."/>
        </authorList>
    </citation>
    <scope>NUCLEOTIDE SEQUENCE [LARGE SCALE GENOMIC DNA]</scope>
    <source>
        <strain evidence="7 8">DSM 17737</strain>
    </source>
</reference>
<dbReference type="SUPFAM" id="SSF63411">
    <property type="entry name" value="LuxS/MPP-like metallohydrolase"/>
    <property type="match status" value="2"/>
</dbReference>
<accession>A0A1N6GXH3</accession>
<evidence type="ECO:0000256" key="2">
    <source>
        <dbReference type="ARBA" id="ARBA00007261"/>
    </source>
</evidence>
<evidence type="ECO:0000313" key="7">
    <source>
        <dbReference type="EMBL" id="SIO12196.1"/>
    </source>
</evidence>
<keyword evidence="4" id="KW-0732">Signal</keyword>